<dbReference type="AlphaFoldDB" id="A0A521FKI5"/>
<name>A0A521FKI5_9BACT</name>
<gene>
    <name evidence="2" type="ORF">SAMN06265219_12132</name>
</gene>
<protein>
    <submittedName>
        <fullName evidence="2">Glycosyl transferase family 2</fullName>
    </submittedName>
</protein>
<accession>A0A521FKI5</accession>
<reference evidence="2 3" key="1">
    <citation type="submission" date="2017-05" db="EMBL/GenBank/DDBJ databases">
        <authorList>
            <person name="Varghese N."/>
            <person name="Submissions S."/>
        </authorList>
    </citation>
    <scope>NUCLEOTIDE SEQUENCE [LARGE SCALE GENOMIC DNA]</scope>
    <source>
        <strain evidence="2 3">DSM 21985</strain>
    </source>
</reference>
<dbReference type="InterPro" id="IPR029044">
    <property type="entry name" value="Nucleotide-diphossugar_trans"/>
</dbReference>
<dbReference type="InterPro" id="IPR001173">
    <property type="entry name" value="Glyco_trans_2-like"/>
</dbReference>
<dbReference type="EMBL" id="FXTP01000021">
    <property type="protein sequence ID" value="SMO96713.1"/>
    <property type="molecule type" value="Genomic_DNA"/>
</dbReference>
<dbReference type="Gene3D" id="3.90.550.10">
    <property type="entry name" value="Spore Coat Polysaccharide Biosynthesis Protein SpsA, Chain A"/>
    <property type="match status" value="1"/>
</dbReference>
<evidence type="ECO:0000313" key="3">
    <source>
        <dbReference type="Proteomes" id="UP000317557"/>
    </source>
</evidence>
<dbReference type="Pfam" id="PF00535">
    <property type="entry name" value="Glycos_transf_2"/>
    <property type="match status" value="1"/>
</dbReference>
<dbReference type="SUPFAM" id="SSF53448">
    <property type="entry name" value="Nucleotide-diphospho-sugar transferases"/>
    <property type="match status" value="1"/>
</dbReference>
<sequence>MDLAPVIIFCYNRLNETQQTIQALKENYLSEKSILFIFSDGPKKFKDHAKVKEVREFLQTVEGFKSIEIVKSKENNGLAQSIISGVSQVIEEYGKVIVLEDDLITSPNFLDFMNQALDFHQDSEDIFSISGYTMDLPSLKDYPKDYYVGYRASSWGWGTWREQWEKVDWEVSNYSGFKWNLAEQLKFMRGGSDLPRMLSKQMNGKIDSWAVRWCYDQFKRDMYTVFPSTSKVVSIGFGEDATHTKDTNRFDTILDQGEQRDFEFEAETKIDKILAKEFRKKFSFKNRLLEKITL</sequence>
<feature type="domain" description="Glycosyltransferase 2-like" evidence="1">
    <location>
        <begin position="6"/>
        <end position="121"/>
    </location>
</feature>
<evidence type="ECO:0000313" key="2">
    <source>
        <dbReference type="EMBL" id="SMO96713.1"/>
    </source>
</evidence>
<proteinExistence type="predicted"/>
<keyword evidence="2" id="KW-0808">Transferase</keyword>
<evidence type="ECO:0000259" key="1">
    <source>
        <dbReference type="Pfam" id="PF00535"/>
    </source>
</evidence>
<keyword evidence="3" id="KW-1185">Reference proteome</keyword>
<organism evidence="2 3">
    <name type="scientific">Gracilimonas mengyeensis</name>
    <dbReference type="NCBI Taxonomy" id="1302730"/>
    <lineage>
        <taxon>Bacteria</taxon>
        <taxon>Pseudomonadati</taxon>
        <taxon>Balneolota</taxon>
        <taxon>Balneolia</taxon>
        <taxon>Balneolales</taxon>
        <taxon>Balneolaceae</taxon>
        <taxon>Gracilimonas</taxon>
    </lineage>
</organism>
<dbReference type="Proteomes" id="UP000317557">
    <property type="component" value="Unassembled WGS sequence"/>
</dbReference>
<dbReference type="OrthoDB" id="9785375at2"/>
<dbReference type="GO" id="GO:0016740">
    <property type="term" value="F:transferase activity"/>
    <property type="evidence" value="ECO:0007669"/>
    <property type="project" value="UniProtKB-KW"/>
</dbReference>